<sequence length="79" mass="9070">MPKSREQRYGEYRANQDHEVGCEAFMTEVEVATKRRVEALEREYRANRAKGQAAPEVKKAKSLEELASAKLPKYDNVRG</sequence>
<dbReference type="AlphaFoldDB" id="A0A128F9Y2"/>
<evidence type="ECO:0000313" key="1">
    <source>
        <dbReference type="EMBL" id="CZF83164.1"/>
    </source>
</evidence>
<protein>
    <submittedName>
        <fullName evidence="1">Uncharacterized protein</fullName>
    </submittedName>
</protein>
<keyword evidence="2" id="KW-1185">Reference proteome</keyword>
<accession>A0A128F9Y2</accession>
<dbReference type="EMBL" id="FIZY01000021">
    <property type="protein sequence ID" value="CZF83164.1"/>
    <property type="molecule type" value="Genomic_DNA"/>
</dbReference>
<dbReference type="RefSeq" id="WP_062710074.1">
    <property type="nucleotide sequence ID" value="NZ_CAWRCI010000021.1"/>
</dbReference>
<gene>
    <name evidence="1" type="ORF">GMA8713_02507</name>
</gene>
<proteinExistence type="predicted"/>
<evidence type="ECO:0000313" key="2">
    <source>
        <dbReference type="Proteomes" id="UP000073601"/>
    </source>
</evidence>
<name>A0A128F9Y2_9GAMM</name>
<dbReference type="Proteomes" id="UP000073601">
    <property type="component" value="Unassembled WGS sequence"/>
</dbReference>
<organism evidence="1 2">
    <name type="scientific">Grimontia marina</name>
    <dbReference type="NCBI Taxonomy" id="646534"/>
    <lineage>
        <taxon>Bacteria</taxon>
        <taxon>Pseudomonadati</taxon>
        <taxon>Pseudomonadota</taxon>
        <taxon>Gammaproteobacteria</taxon>
        <taxon>Vibrionales</taxon>
        <taxon>Vibrionaceae</taxon>
        <taxon>Grimontia</taxon>
    </lineage>
</organism>
<reference evidence="2" key="1">
    <citation type="submission" date="2016-02" db="EMBL/GenBank/DDBJ databases">
        <authorList>
            <person name="Rodrigo-Torres Lidia"/>
            <person name="Arahal R.David."/>
        </authorList>
    </citation>
    <scope>NUCLEOTIDE SEQUENCE [LARGE SCALE GENOMIC DNA]</scope>
    <source>
        <strain evidence="2">CECT 8713</strain>
    </source>
</reference>